<dbReference type="PANTHER" id="PTHR46060:SF1">
    <property type="entry name" value="MARINER MOS1 TRANSPOSASE-LIKE PROTEIN"/>
    <property type="match status" value="1"/>
</dbReference>
<name>A0A8X7CG37_9ARAC</name>
<evidence type="ECO:0000313" key="2">
    <source>
        <dbReference type="EMBL" id="GFY67863.1"/>
    </source>
</evidence>
<gene>
    <name evidence="2" type="primary">NCL1_03950</name>
    <name evidence="2" type="ORF">TNIN_424151</name>
</gene>
<organism evidence="2 3">
    <name type="scientific">Trichonephila inaurata madagascariensis</name>
    <dbReference type="NCBI Taxonomy" id="2747483"/>
    <lineage>
        <taxon>Eukaryota</taxon>
        <taxon>Metazoa</taxon>
        <taxon>Ecdysozoa</taxon>
        <taxon>Arthropoda</taxon>
        <taxon>Chelicerata</taxon>
        <taxon>Arachnida</taxon>
        <taxon>Araneae</taxon>
        <taxon>Araneomorphae</taxon>
        <taxon>Entelegynae</taxon>
        <taxon>Araneoidea</taxon>
        <taxon>Nephilidae</taxon>
        <taxon>Trichonephila</taxon>
        <taxon>Trichonephila inaurata</taxon>
    </lineage>
</organism>
<dbReference type="EMBL" id="BMAV01016792">
    <property type="protein sequence ID" value="GFY67863.1"/>
    <property type="molecule type" value="Genomic_DNA"/>
</dbReference>
<dbReference type="AlphaFoldDB" id="A0A8X7CG37"/>
<evidence type="ECO:0000313" key="3">
    <source>
        <dbReference type="Proteomes" id="UP000886998"/>
    </source>
</evidence>
<feature type="region of interest" description="Disordered" evidence="1">
    <location>
        <begin position="1"/>
        <end position="27"/>
    </location>
</feature>
<dbReference type="OrthoDB" id="10017160at2759"/>
<protein>
    <submittedName>
        <fullName evidence="2">Histone-lysine N-methyltransferase SETMAR</fullName>
    </submittedName>
</protein>
<proteinExistence type="predicted"/>
<dbReference type="Gene3D" id="3.30.420.10">
    <property type="entry name" value="Ribonuclease H-like superfamily/Ribonuclease H"/>
    <property type="match status" value="1"/>
</dbReference>
<dbReference type="InterPro" id="IPR052709">
    <property type="entry name" value="Transposase-MT_Hybrid"/>
</dbReference>
<keyword evidence="3" id="KW-1185">Reference proteome</keyword>
<evidence type="ECO:0000256" key="1">
    <source>
        <dbReference type="SAM" id="MobiDB-lite"/>
    </source>
</evidence>
<dbReference type="InterPro" id="IPR036397">
    <property type="entry name" value="RNaseH_sf"/>
</dbReference>
<dbReference type="PANTHER" id="PTHR46060">
    <property type="entry name" value="MARINER MOS1 TRANSPOSASE-LIKE PROTEIN"/>
    <property type="match status" value="1"/>
</dbReference>
<reference evidence="2" key="1">
    <citation type="submission" date="2020-08" db="EMBL/GenBank/DDBJ databases">
        <title>Multicomponent nature underlies the extraordinary mechanical properties of spider dragline silk.</title>
        <authorList>
            <person name="Kono N."/>
            <person name="Nakamura H."/>
            <person name="Mori M."/>
            <person name="Yoshida Y."/>
            <person name="Ohtoshi R."/>
            <person name="Malay A.D."/>
            <person name="Moran D.A.P."/>
            <person name="Tomita M."/>
            <person name="Numata K."/>
            <person name="Arakawa K."/>
        </authorList>
    </citation>
    <scope>NUCLEOTIDE SEQUENCE</scope>
</reference>
<dbReference type="Proteomes" id="UP000886998">
    <property type="component" value="Unassembled WGS sequence"/>
</dbReference>
<sequence>MGKRSEVSGDGNGVSGMNQSMRGHPHVQERTEVLIKKAVQLTLLIEFLENRRAINSDEYCETLLSLPRSIKNKRPELFPKGVVQVHDNTRPHISRVTYVELTKFKFKQLDHPPYSPDMSPCDFSCVW</sequence>
<comment type="caution">
    <text evidence="2">The sequence shown here is derived from an EMBL/GenBank/DDBJ whole genome shotgun (WGS) entry which is preliminary data.</text>
</comment>
<dbReference type="GO" id="GO:0003676">
    <property type="term" value="F:nucleic acid binding"/>
    <property type="evidence" value="ECO:0007669"/>
    <property type="project" value="InterPro"/>
</dbReference>
<accession>A0A8X7CG37</accession>